<protein>
    <submittedName>
        <fullName evidence="4">PQQ-dependent sugar dehydrogenase</fullName>
    </submittedName>
</protein>
<dbReference type="RefSeq" id="WP_120680484.1">
    <property type="nucleotide sequence ID" value="NZ_RBAL01000009.1"/>
</dbReference>
<evidence type="ECO:0000313" key="5">
    <source>
        <dbReference type="Proteomes" id="UP000272474"/>
    </source>
</evidence>
<feature type="compositionally biased region" description="Low complexity" evidence="1">
    <location>
        <begin position="43"/>
        <end position="70"/>
    </location>
</feature>
<dbReference type="AlphaFoldDB" id="A0A3A9YY91"/>
<dbReference type="InterPro" id="IPR011042">
    <property type="entry name" value="6-blade_b-propeller_TolB-like"/>
</dbReference>
<feature type="region of interest" description="Disordered" evidence="1">
    <location>
        <begin position="297"/>
        <end position="321"/>
    </location>
</feature>
<comment type="caution">
    <text evidence="4">The sequence shown here is derived from an EMBL/GenBank/DDBJ whole genome shotgun (WGS) entry which is preliminary data.</text>
</comment>
<dbReference type="InterPro" id="IPR011041">
    <property type="entry name" value="Quinoprot_gluc/sorb_DH_b-prop"/>
</dbReference>
<dbReference type="EMBL" id="RBAL01000009">
    <property type="protein sequence ID" value="RKN40739.1"/>
    <property type="molecule type" value="Genomic_DNA"/>
</dbReference>
<feature type="compositionally biased region" description="Polar residues" evidence="1">
    <location>
        <begin position="210"/>
        <end position="223"/>
    </location>
</feature>
<dbReference type="PANTHER" id="PTHR19328:SF13">
    <property type="entry name" value="HIPL1 PROTEIN"/>
    <property type="match status" value="1"/>
</dbReference>
<reference evidence="4 5" key="1">
    <citation type="journal article" date="2014" name="Int. J. Syst. Evol. Microbiol.">
        <title>Streptomyces hoynatensis sp. nov., isolated from deep marine sediment.</title>
        <authorList>
            <person name="Veyisoglu A."/>
            <person name="Sahin N."/>
        </authorList>
    </citation>
    <scope>NUCLEOTIDE SEQUENCE [LARGE SCALE GENOMIC DNA]</scope>
    <source>
        <strain evidence="4 5">KCTC 29097</strain>
    </source>
</reference>
<evidence type="ECO:0000313" key="4">
    <source>
        <dbReference type="EMBL" id="RKN40739.1"/>
    </source>
</evidence>
<evidence type="ECO:0000256" key="2">
    <source>
        <dbReference type="SAM" id="SignalP"/>
    </source>
</evidence>
<feature type="chain" id="PRO_5017432919" evidence="2">
    <location>
        <begin position="41"/>
        <end position="403"/>
    </location>
</feature>
<dbReference type="SUPFAM" id="SSF50952">
    <property type="entry name" value="Soluble quinoprotein glucose dehydrogenase"/>
    <property type="match status" value="1"/>
</dbReference>
<evidence type="ECO:0000259" key="3">
    <source>
        <dbReference type="Pfam" id="PF07995"/>
    </source>
</evidence>
<dbReference type="PANTHER" id="PTHR19328">
    <property type="entry name" value="HEDGEHOG-INTERACTING PROTEIN"/>
    <property type="match status" value="1"/>
</dbReference>
<dbReference type="Proteomes" id="UP000272474">
    <property type="component" value="Unassembled WGS sequence"/>
</dbReference>
<evidence type="ECO:0000256" key="1">
    <source>
        <dbReference type="SAM" id="MobiDB-lite"/>
    </source>
</evidence>
<feature type="region of interest" description="Disordered" evidence="1">
    <location>
        <begin position="39"/>
        <end position="70"/>
    </location>
</feature>
<name>A0A3A9YY91_9ACTN</name>
<dbReference type="PROSITE" id="PS51257">
    <property type="entry name" value="PROKAR_LIPOPROTEIN"/>
    <property type="match status" value="1"/>
</dbReference>
<feature type="signal peptide" evidence="2">
    <location>
        <begin position="1"/>
        <end position="40"/>
    </location>
</feature>
<keyword evidence="2" id="KW-0732">Signal</keyword>
<dbReference type="Pfam" id="PF07995">
    <property type="entry name" value="GSDH"/>
    <property type="match status" value="1"/>
</dbReference>
<keyword evidence="5" id="KW-1185">Reference proteome</keyword>
<proteinExistence type="predicted"/>
<feature type="region of interest" description="Disordered" evidence="1">
    <location>
        <begin position="209"/>
        <end position="251"/>
    </location>
</feature>
<dbReference type="OrthoDB" id="9770043at2"/>
<dbReference type="InterPro" id="IPR012938">
    <property type="entry name" value="Glc/Sorbosone_DH"/>
</dbReference>
<sequence>MCPRHARGARRAAGAVRRARPVLGALAALALLAGCGGGEAGGEADQSPRPSGSSSDPAPSSPGASAAPAEGSAEVIATVARGLDSPWGIARLPGGDLLICSRDEGTLSRIAAGSGEVTEVGRVPGVTPGGEGGLLGLALDPGFASTGRLFVYYTTRGDNRVTSFRYDATAPAGERLTRPTDVLTGIPRGEVVHNGGRLAFGPDGMLYVSTGDTDNSGTLSQDPDSPAGKILRIDPATGRPPADNPDPDSPVYSLGHRNVQGLAWDAEGRLWATEFGDHSFDELNLIRPGGNYGWPRQEGRGGEEEGFVDPVEQWPPEAASPSGLAYQRGSLWLTALRGERLWRVPLDGAEPAGEPQSFLEGEYGRLRSVLALGEDRLLVVTNETDSRGSPAAGDDRVLLVRVR</sequence>
<dbReference type="Gene3D" id="2.120.10.30">
    <property type="entry name" value="TolB, C-terminal domain"/>
    <property type="match status" value="1"/>
</dbReference>
<gene>
    <name evidence="4" type="ORF">D7294_16730</name>
</gene>
<accession>A0A3A9YY91</accession>
<organism evidence="4 5">
    <name type="scientific">Streptomyces hoynatensis</name>
    <dbReference type="NCBI Taxonomy" id="1141874"/>
    <lineage>
        <taxon>Bacteria</taxon>
        <taxon>Bacillati</taxon>
        <taxon>Actinomycetota</taxon>
        <taxon>Actinomycetes</taxon>
        <taxon>Kitasatosporales</taxon>
        <taxon>Streptomycetaceae</taxon>
        <taxon>Streptomyces</taxon>
    </lineage>
</organism>
<feature type="domain" description="Glucose/Sorbosone dehydrogenase" evidence="3">
    <location>
        <begin position="83"/>
        <end position="386"/>
    </location>
</feature>